<dbReference type="Proteomes" id="UP000244066">
    <property type="component" value="Unassembled WGS sequence"/>
</dbReference>
<dbReference type="EMBL" id="NDWU01000008">
    <property type="protein sequence ID" value="PUA32626.1"/>
    <property type="molecule type" value="Genomic_DNA"/>
</dbReference>
<dbReference type="InterPro" id="IPR011335">
    <property type="entry name" value="Restrct_endonuc-II-like"/>
</dbReference>
<dbReference type="GO" id="GO:0003677">
    <property type="term" value="F:DNA binding"/>
    <property type="evidence" value="ECO:0007669"/>
    <property type="project" value="InterPro"/>
</dbReference>
<evidence type="ECO:0000313" key="3">
    <source>
        <dbReference type="Proteomes" id="UP000244066"/>
    </source>
</evidence>
<evidence type="ECO:0000313" key="2">
    <source>
        <dbReference type="EMBL" id="PUA32626.1"/>
    </source>
</evidence>
<dbReference type="SUPFAM" id="SSF52980">
    <property type="entry name" value="Restriction endonuclease-like"/>
    <property type="match status" value="1"/>
</dbReference>
<dbReference type="AlphaFoldDB" id="A0A2R7Y515"/>
<comment type="caution">
    <text evidence="2">The sequence shown here is derived from an EMBL/GenBank/DDBJ whole genome shotgun (WGS) entry which is preliminary data.</text>
</comment>
<organism evidence="2 3">
    <name type="scientific">Candidatus Terraquivivens tikiterensis</name>
    <dbReference type="NCBI Taxonomy" id="1980982"/>
    <lineage>
        <taxon>Archaea</taxon>
        <taxon>Nitrososphaerota</taxon>
        <taxon>Candidatus Wolframiiraptoraceae</taxon>
        <taxon>Candidatus Terraquivivens</taxon>
    </lineage>
</organism>
<evidence type="ECO:0000259" key="1">
    <source>
        <dbReference type="Pfam" id="PF04471"/>
    </source>
</evidence>
<dbReference type="Pfam" id="PF04471">
    <property type="entry name" value="Mrr_cat"/>
    <property type="match status" value="1"/>
</dbReference>
<dbReference type="GO" id="GO:0009307">
    <property type="term" value="P:DNA restriction-modification system"/>
    <property type="evidence" value="ECO:0007669"/>
    <property type="project" value="InterPro"/>
</dbReference>
<reference evidence="2 3" key="1">
    <citation type="submission" date="2017-04" db="EMBL/GenBank/DDBJ databases">
        <title>Draft Aigarchaeota genome from a New Zealand hot spring.</title>
        <authorList>
            <person name="Reysenbach A.-L."/>
            <person name="Donaho J.A."/>
            <person name="Gerhart J."/>
            <person name="Kelley J.F."/>
            <person name="Kouba K."/>
            <person name="Podar M."/>
            <person name="Stott M."/>
        </authorList>
    </citation>
    <scope>NUCLEOTIDE SEQUENCE [LARGE SCALE GENOMIC DNA]</scope>
    <source>
        <strain evidence="2">NZ13_MG1</strain>
    </source>
</reference>
<dbReference type="InterPro" id="IPR007560">
    <property type="entry name" value="Restrct_endonuc_IV_Mrr"/>
</dbReference>
<name>A0A2R7Y515_9ARCH</name>
<protein>
    <recommendedName>
        <fullName evidence="1">Restriction endonuclease type IV Mrr domain-containing protein</fullName>
    </recommendedName>
</protein>
<dbReference type="GO" id="GO:0004519">
    <property type="term" value="F:endonuclease activity"/>
    <property type="evidence" value="ECO:0007669"/>
    <property type="project" value="InterPro"/>
</dbReference>
<feature type="domain" description="Restriction endonuclease type IV Mrr" evidence="1">
    <location>
        <begin position="91"/>
        <end position="154"/>
    </location>
</feature>
<proteinExistence type="predicted"/>
<sequence length="253" mass="27838">MRTYSSNLNIRPEIVTRVAENLLKLTSHGSRTTVDALAEHSMVSRDVALEVVSRLLGEGFDVDCIEVAGDVRLSIVLECLKDGAPAETLARHVSWKDFEALSAKILGEYGFSVLTNVRLRLLEKRFEVDVMAGKDSTLLVFDCKRWSSVLSGKRLSSILEGQVARCRMLAEYILSVLGSGGVAVEIIPVVLTLYGSSKQVESGVAIVPINLLGSFVERLPEIKYDLGRINVRLGSALDVLFERMSGVRRRTND</sequence>
<accession>A0A2R7Y515</accession>
<gene>
    <name evidence="2" type="ORF">B9J98_04015</name>
</gene>